<keyword evidence="8" id="KW-1185">Reference proteome</keyword>
<evidence type="ECO:0000313" key="7">
    <source>
        <dbReference type="EMBL" id="QQU46363.1"/>
    </source>
</evidence>
<feature type="binding site" evidence="3">
    <location>
        <begin position="202"/>
        <end position="203"/>
    </location>
    <ligand>
        <name>substrate</name>
    </ligand>
</feature>
<dbReference type="KEGG" id="yet:CH48_3167"/>
<dbReference type="GO" id="GO:0019251">
    <property type="term" value="P:anaerobic cobalamin biosynthetic process"/>
    <property type="evidence" value="ECO:0007669"/>
    <property type="project" value="UniProtKB-UniRule"/>
</dbReference>
<dbReference type="Proteomes" id="UP000595309">
    <property type="component" value="Chromosome"/>
</dbReference>
<reference evidence="5 9" key="1">
    <citation type="submission" date="2015-03" db="EMBL/GenBank/DDBJ databases">
        <authorList>
            <person name="Murphy D."/>
        </authorList>
    </citation>
    <scope>NUCLEOTIDE SEQUENCE [LARGE SCALE GENOMIC DNA]</scope>
    <source>
        <strain evidence="5 9">IP26249</strain>
    </source>
</reference>
<evidence type="ECO:0000256" key="4">
    <source>
        <dbReference type="PIRSR" id="PIRSR033579-3"/>
    </source>
</evidence>
<dbReference type="EMBL" id="CPXJ01000009">
    <property type="protein sequence ID" value="CND36021.1"/>
    <property type="molecule type" value="Genomic_DNA"/>
</dbReference>
<dbReference type="PATRIC" id="fig|630.129.peg.1522"/>
<evidence type="ECO:0000313" key="6">
    <source>
        <dbReference type="EMBL" id="CND36021.1"/>
    </source>
</evidence>
<comment type="catalytic activity">
    <reaction evidence="1">
        <text>Co-sirohydrochlorin + 2 H(+) = sirohydrochlorin + Co(2+)</text>
        <dbReference type="Rhea" id="RHEA:15893"/>
        <dbReference type="ChEBI" id="CHEBI:15378"/>
        <dbReference type="ChEBI" id="CHEBI:48828"/>
        <dbReference type="ChEBI" id="CHEBI:58351"/>
        <dbReference type="ChEBI" id="CHEBI:60049"/>
        <dbReference type="EC" id="4.99.1.3"/>
    </reaction>
</comment>
<dbReference type="GeneID" id="31409649"/>
<dbReference type="SUPFAM" id="SSF53800">
    <property type="entry name" value="Chelatase"/>
    <property type="match status" value="1"/>
</dbReference>
<dbReference type="EC" id="4.99.1.3" evidence="1"/>
<keyword evidence="4" id="KW-0170">Cobalt</keyword>
<dbReference type="Pfam" id="PF06180">
    <property type="entry name" value="CbiK"/>
    <property type="match status" value="1"/>
</dbReference>
<gene>
    <name evidence="5" type="primary">cbiK</name>
    <name evidence="5" type="ORF">ERS137941_01270</name>
    <name evidence="6" type="ORF">ERS137959_00968</name>
    <name evidence="7" type="ORF">I6I39_15650</name>
</gene>
<dbReference type="GO" id="GO:0016852">
    <property type="term" value="F:sirohydrochlorin cobaltochelatase activity"/>
    <property type="evidence" value="ECO:0007669"/>
    <property type="project" value="UniProtKB-UniRule"/>
</dbReference>
<evidence type="ECO:0000313" key="5">
    <source>
        <dbReference type="EMBL" id="CFQ58251.1"/>
    </source>
</evidence>
<proteinExistence type="inferred from homology"/>
<evidence type="ECO:0000313" key="10">
    <source>
        <dbReference type="Proteomes" id="UP000595309"/>
    </source>
</evidence>
<dbReference type="AlphaFoldDB" id="A0A0E1NG86"/>
<organism evidence="5 9">
    <name type="scientific">Yersinia enterocolitica</name>
    <dbReference type="NCBI Taxonomy" id="630"/>
    <lineage>
        <taxon>Bacteria</taxon>
        <taxon>Pseudomonadati</taxon>
        <taxon>Pseudomonadota</taxon>
        <taxon>Gammaproteobacteria</taxon>
        <taxon>Enterobacterales</taxon>
        <taxon>Yersiniaceae</taxon>
        <taxon>Yersinia</taxon>
    </lineage>
</organism>
<evidence type="ECO:0000256" key="2">
    <source>
        <dbReference type="PIRSR" id="PIRSR033579-1"/>
    </source>
</evidence>
<comment type="similarity">
    <text evidence="1">Belongs to the CbiK family.</text>
</comment>
<feature type="active site" description="Proton acceptor" evidence="2">
    <location>
        <position position="145"/>
    </location>
</feature>
<dbReference type="InterPro" id="IPR010388">
    <property type="entry name" value="Anaerobic_Co-chelatase"/>
</dbReference>
<evidence type="ECO:0000313" key="8">
    <source>
        <dbReference type="Proteomes" id="UP000041601"/>
    </source>
</evidence>
<dbReference type="OMA" id="FMFVAGD"/>
<reference evidence="6 8" key="2">
    <citation type="submission" date="2015-03" db="EMBL/GenBank/DDBJ databases">
        <authorList>
            <consortium name="Pathogen Informatics"/>
            <person name="Murphy D."/>
        </authorList>
    </citation>
    <scope>NUCLEOTIDE SEQUENCE [LARGE SCALE GENOMIC DNA]</scope>
    <source>
        <strain evidence="6 8">IP05342</strain>
    </source>
</reference>
<dbReference type="EMBL" id="CGBR01000006">
    <property type="protein sequence ID" value="CFQ58251.1"/>
    <property type="molecule type" value="Genomic_DNA"/>
</dbReference>
<keyword evidence="1 5" id="KW-0456">Lyase</keyword>
<dbReference type="PIRSF" id="PIRSF033579">
    <property type="entry name" value="Anaer_Co_chel"/>
    <property type="match status" value="1"/>
</dbReference>
<name>A0A0E1NG86_YEREN</name>
<dbReference type="Gene3D" id="3.40.50.1400">
    <property type="match status" value="2"/>
</dbReference>
<comment type="function">
    <text evidence="1">Cobalt chelatase responsible for the insertion of cobalt during anaerobic cobalamin biosynthesis. Can catalyze the insertion of Co(2+) into either sirohydrochlorin or precorrin-2.</text>
</comment>
<feature type="binding site" evidence="4">
    <location>
        <position position="175"/>
    </location>
    <ligand>
        <name>Co(2+)</name>
        <dbReference type="ChEBI" id="CHEBI:48828"/>
    </ligand>
</feature>
<evidence type="ECO:0000313" key="9">
    <source>
        <dbReference type="Proteomes" id="UP000048841"/>
    </source>
</evidence>
<dbReference type="GO" id="GO:0046872">
    <property type="term" value="F:metal ion binding"/>
    <property type="evidence" value="ECO:0007669"/>
    <property type="project" value="UniProtKB-KW"/>
</dbReference>
<dbReference type="NCBIfam" id="NF047852">
    <property type="entry name" value="SiroCoChCbiK"/>
    <property type="match status" value="1"/>
</dbReference>
<dbReference type="Proteomes" id="UP000041601">
    <property type="component" value="Unassembled WGS sequence"/>
</dbReference>
<dbReference type="Proteomes" id="UP000048841">
    <property type="component" value="Unassembled WGS sequence"/>
</dbReference>
<feature type="binding site" evidence="3">
    <location>
        <position position="207"/>
    </location>
    <ligand>
        <name>Co(2+)</name>
        <dbReference type="ChEBI" id="CHEBI:48828"/>
    </ligand>
</feature>
<dbReference type="RefSeq" id="WP_005157648.1">
    <property type="nucleotide sequence ID" value="NZ_CGBC01000003.1"/>
</dbReference>
<reference evidence="7 10" key="3">
    <citation type="submission" date="2021-01" db="EMBL/GenBank/DDBJ databases">
        <title>FDA dAtabase for Regulatory Grade micrObial Sequences (FDA-ARGOS): Supporting development and validation of Infectious Disease Dx tests.</title>
        <authorList>
            <person name="Blissenbach B."/>
            <person name="Krut O."/>
            <person name="Tallon L."/>
            <person name="Sadzewicz L."/>
            <person name="Zhao X."/>
            <person name="Boylan J."/>
            <person name="Ott S."/>
            <person name="Bowen H."/>
            <person name="Vavikolanu K."/>
            <person name="Mehta A."/>
            <person name="Aluvathingal J."/>
            <person name="Nadendla S."/>
            <person name="Yan Y."/>
            <person name="Sichtig H."/>
        </authorList>
    </citation>
    <scope>NUCLEOTIDE SEQUENCE [LARGE SCALE GENOMIC DNA]</scope>
    <source>
        <strain evidence="7 10">FDAARGOS_1082</strain>
    </source>
</reference>
<feature type="binding site" evidence="3">
    <location>
        <position position="10"/>
    </location>
    <ligand>
        <name>Co(2+)</name>
        <dbReference type="ChEBI" id="CHEBI:48828"/>
    </ligand>
</feature>
<feature type="binding site" evidence="3">
    <location>
        <begin position="85"/>
        <end position="92"/>
    </location>
    <ligand>
        <name>substrate</name>
    </ligand>
</feature>
<dbReference type="EMBL" id="CP068146">
    <property type="protein sequence ID" value="QQU46363.1"/>
    <property type="molecule type" value="Genomic_DNA"/>
</dbReference>
<evidence type="ECO:0000256" key="1">
    <source>
        <dbReference type="PIRNR" id="PIRNR033579"/>
    </source>
</evidence>
<sequence length="264" mass="29487">MKKALLVISFGTSYEHTRQKNIEACEQQLSAAYSDRDVFRAFTSEMIIRKLRKRDGLLINNPREALKRLAEQGYQDVAIQSLHVINGDEYEKIANEVRGFSDSFHHLVLGTPLLSSFADYQQLLVALQAQMPLLAADERVVFMGHGASHFAFSAYACLDHLMTSLNFPALVGAVESYPEIGHIISRLQQQGVRKVHLMPLMLVAGDHAINDMASEEPDSWRSQLEAAGISAQSWLQGLGENPLIRQMFVQHLASALQQKQQEAA</sequence>
<protein>
    <recommendedName>
        <fullName evidence="1">Sirohydrochlorin cobaltochelatase</fullName>
        <ecNumber evidence="1">4.99.1.3</ecNumber>
    </recommendedName>
</protein>
<feature type="binding site" evidence="4">
    <location>
        <position position="145"/>
    </location>
    <ligand>
        <name>Co(2+)</name>
        <dbReference type="ChEBI" id="CHEBI:48828"/>
    </ligand>
</feature>
<dbReference type="CDD" id="cd03412">
    <property type="entry name" value="CbiK_N"/>
    <property type="match status" value="1"/>
</dbReference>
<dbReference type="CDD" id="cd03413">
    <property type="entry name" value="CbiK_C"/>
    <property type="match status" value="1"/>
</dbReference>
<accession>A0A0E1NG86</accession>
<keyword evidence="1 4" id="KW-0479">Metal-binding</keyword>
<evidence type="ECO:0000256" key="3">
    <source>
        <dbReference type="PIRSR" id="PIRSR033579-2"/>
    </source>
</evidence>